<name>A0A7K4NMI3_9ARCH</name>
<dbReference type="EMBL" id="JACATA010000007">
    <property type="protein sequence ID" value="NWJ68256.1"/>
    <property type="molecule type" value="Genomic_DNA"/>
</dbReference>
<comment type="caution">
    <text evidence="2">The sequence shown here is derived from an EMBL/GenBank/DDBJ whole genome shotgun (WGS) entry which is preliminary data.</text>
</comment>
<reference evidence="2" key="2">
    <citation type="submission" date="2020-06" db="EMBL/GenBank/DDBJ databases">
        <authorList>
            <person name="Wang Y."/>
        </authorList>
    </citation>
    <scope>NUCLEOTIDE SEQUENCE</scope>
    <source>
        <strain evidence="1">D17</strain>
        <strain evidence="2">N8</strain>
    </source>
</reference>
<dbReference type="Proteomes" id="UP000554454">
    <property type="component" value="Unassembled WGS sequence"/>
</dbReference>
<keyword evidence="4" id="KW-1185">Reference proteome</keyword>
<dbReference type="EMBL" id="JACAST010000039">
    <property type="protein sequence ID" value="NWK02505.1"/>
    <property type="molecule type" value="Genomic_DNA"/>
</dbReference>
<dbReference type="AlphaFoldDB" id="A0A7K4NMI3"/>
<evidence type="ECO:0000313" key="1">
    <source>
        <dbReference type="EMBL" id="NWJ68256.1"/>
    </source>
</evidence>
<protein>
    <submittedName>
        <fullName evidence="2">Uncharacterized protein</fullName>
    </submittedName>
</protein>
<evidence type="ECO:0000313" key="2">
    <source>
        <dbReference type="EMBL" id="NWK02505.1"/>
    </source>
</evidence>
<accession>A0A7K4NMI3</accession>
<evidence type="ECO:0000313" key="3">
    <source>
        <dbReference type="Proteomes" id="UP000529843"/>
    </source>
</evidence>
<gene>
    <name evidence="2" type="ORF">HX804_04290</name>
    <name evidence="1" type="ORF">HX834_02755</name>
</gene>
<dbReference type="Proteomes" id="UP000529843">
    <property type="component" value="Unassembled WGS sequence"/>
</dbReference>
<reference evidence="3 4" key="1">
    <citation type="journal article" date="2019" name="Environ. Microbiol.">
        <title>Genomics insights into ecotype formation of ammonia-oxidizing archaea in the deep ocean.</title>
        <authorList>
            <person name="Wang Y."/>
            <person name="Huang J.M."/>
            <person name="Cui G.J."/>
            <person name="Nunoura T."/>
            <person name="Takaki Y."/>
            <person name="Li W.L."/>
            <person name="Li J."/>
            <person name="Gao Z.M."/>
            <person name="Takai K."/>
            <person name="Zhang A.Q."/>
            <person name="Stepanauskas R."/>
        </authorList>
    </citation>
    <scope>NUCLEOTIDE SEQUENCE [LARGE SCALE GENOMIC DNA]</scope>
    <source>
        <strain evidence="1 4">D17</strain>
        <strain evidence="2 3">N8</strain>
    </source>
</reference>
<proteinExistence type="predicted"/>
<sequence>MNDKEKLEAIKKILIELEEASGIVPGTKQITGWKSLFASTRWNKLSNNEQLKRIGKYIDGTVLEHNEKINKILES</sequence>
<organism evidence="2 3">
    <name type="scientific">Marine Group I thaumarchaeote</name>
    <dbReference type="NCBI Taxonomy" id="2511932"/>
    <lineage>
        <taxon>Archaea</taxon>
        <taxon>Nitrososphaerota</taxon>
        <taxon>Marine Group I</taxon>
    </lineage>
</organism>
<evidence type="ECO:0000313" key="4">
    <source>
        <dbReference type="Proteomes" id="UP000554454"/>
    </source>
</evidence>